<protein>
    <submittedName>
        <fullName evidence="1">Ankyrin repeat domain-containing protein 46</fullName>
    </submittedName>
</protein>
<accession>A0AAD3NH09</accession>
<sequence>MNEWVVIGFEKANHNGSTPLVLAKRRGVNKDASRLLEGLEEQEVKGFNRGPHSKLETMQMADSESAMVSHSLLNPNLQSSEGVLSSFRTTWQEFVEDLGFWSAAAARGVNSAVCQPDPRYNQNWVPSLIRSVTPASLRLCTACGTSESVILGTNFPSFSPARTHRLTCSDEEAPGPSPISPQAPAVPIILRTLSCVCATTFITWVSSYTPLSLMFALFKTTEPFRSTCRNWTRFPDPTSRVATRAKVRVNEQCHDDE</sequence>
<comment type="caution">
    <text evidence="1">The sequence shown here is derived from an EMBL/GenBank/DDBJ whole genome shotgun (WGS) entry which is preliminary data.</text>
</comment>
<gene>
    <name evidence="1" type="ORF">AKAME5_002410100</name>
</gene>
<evidence type="ECO:0000313" key="1">
    <source>
        <dbReference type="EMBL" id="GLD72776.1"/>
    </source>
</evidence>
<proteinExistence type="predicted"/>
<dbReference type="EMBL" id="BRZM01001222">
    <property type="protein sequence ID" value="GLD72776.1"/>
    <property type="molecule type" value="Genomic_DNA"/>
</dbReference>
<dbReference type="AlphaFoldDB" id="A0AAD3NH09"/>
<name>A0AAD3NH09_LATJO</name>
<evidence type="ECO:0000313" key="2">
    <source>
        <dbReference type="Proteomes" id="UP001279410"/>
    </source>
</evidence>
<reference evidence="1" key="1">
    <citation type="submission" date="2022-08" db="EMBL/GenBank/DDBJ databases">
        <title>Genome sequencing of akame (Lates japonicus).</title>
        <authorList>
            <person name="Hashiguchi Y."/>
            <person name="Takahashi H."/>
        </authorList>
    </citation>
    <scope>NUCLEOTIDE SEQUENCE</scope>
    <source>
        <strain evidence="1">Kochi</strain>
    </source>
</reference>
<keyword evidence="2" id="KW-1185">Reference proteome</keyword>
<dbReference type="Proteomes" id="UP001279410">
    <property type="component" value="Unassembled WGS sequence"/>
</dbReference>
<organism evidence="1 2">
    <name type="scientific">Lates japonicus</name>
    <name type="common">Japanese lates</name>
    <dbReference type="NCBI Taxonomy" id="270547"/>
    <lineage>
        <taxon>Eukaryota</taxon>
        <taxon>Metazoa</taxon>
        <taxon>Chordata</taxon>
        <taxon>Craniata</taxon>
        <taxon>Vertebrata</taxon>
        <taxon>Euteleostomi</taxon>
        <taxon>Actinopterygii</taxon>
        <taxon>Neopterygii</taxon>
        <taxon>Teleostei</taxon>
        <taxon>Neoteleostei</taxon>
        <taxon>Acanthomorphata</taxon>
        <taxon>Carangaria</taxon>
        <taxon>Carangaria incertae sedis</taxon>
        <taxon>Centropomidae</taxon>
        <taxon>Lates</taxon>
    </lineage>
</organism>